<feature type="transmembrane region" description="Helical" evidence="1">
    <location>
        <begin position="111"/>
        <end position="129"/>
    </location>
</feature>
<evidence type="ECO:0000256" key="1">
    <source>
        <dbReference type="SAM" id="Phobius"/>
    </source>
</evidence>
<keyword evidence="1" id="KW-1133">Transmembrane helix</keyword>
<feature type="transmembrane region" description="Helical" evidence="1">
    <location>
        <begin position="73"/>
        <end position="91"/>
    </location>
</feature>
<keyword evidence="3" id="KW-1185">Reference proteome</keyword>
<reference evidence="2 3" key="1">
    <citation type="journal article" date="2021" name="Sci. Rep.">
        <title>The distribution of antibiotic resistance genes in chicken gut microbiota commensals.</title>
        <authorList>
            <person name="Juricova H."/>
            <person name="Matiasovicova J."/>
            <person name="Kubasova T."/>
            <person name="Cejkova D."/>
            <person name="Rychlik I."/>
        </authorList>
    </citation>
    <scope>NUCLEOTIDE SEQUENCE [LARGE SCALE GENOMIC DNA]</scope>
    <source>
        <strain evidence="2 3">An562</strain>
    </source>
</reference>
<evidence type="ECO:0000313" key="3">
    <source>
        <dbReference type="Proteomes" id="UP000777002"/>
    </source>
</evidence>
<gene>
    <name evidence="2" type="ORF">H5985_06055</name>
</gene>
<evidence type="ECO:0000313" key="2">
    <source>
        <dbReference type="EMBL" id="MBM6928831.1"/>
    </source>
</evidence>
<dbReference type="EMBL" id="JACJKX010000009">
    <property type="protein sequence ID" value="MBM6928831.1"/>
    <property type="molecule type" value="Genomic_DNA"/>
</dbReference>
<keyword evidence="1" id="KW-0812">Transmembrane</keyword>
<protein>
    <submittedName>
        <fullName evidence="2">Uncharacterized protein</fullName>
    </submittedName>
</protein>
<accession>A0ABS2GUF5</accession>
<dbReference type="Proteomes" id="UP000777002">
    <property type="component" value="Unassembled WGS sequence"/>
</dbReference>
<dbReference type="RefSeq" id="WP_205050420.1">
    <property type="nucleotide sequence ID" value="NZ_JACJKX010000009.1"/>
</dbReference>
<name>A0ABS2GUF5_9BURK</name>
<proteinExistence type="predicted"/>
<keyword evidence="1" id="KW-0472">Membrane</keyword>
<comment type="caution">
    <text evidence="2">The sequence shown here is derived from an EMBL/GenBank/DDBJ whole genome shotgun (WGS) entry which is preliminary data.</text>
</comment>
<feature type="transmembrane region" description="Helical" evidence="1">
    <location>
        <begin position="16"/>
        <end position="34"/>
    </location>
</feature>
<sequence length="136" mass="15639">MRKLHFVLDTGKNNRLKIILYPIVCLFSITYFWVSGQYLDALGFTLIHFYGLHPLTIMIVSIFLSYQNEIGKWCFIFAIFCGICLMGTEYLTFSLSNMMTFSVINRPELMLIPIGAAVSFFGELLGFIVKQVIKRT</sequence>
<feature type="transmembrane region" description="Helical" evidence="1">
    <location>
        <begin position="46"/>
        <end position="66"/>
    </location>
</feature>
<organism evidence="2 3">
    <name type="scientific">Parasutterella secunda</name>
    <dbReference type="NCBI Taxonomy" id="626947"/>
    <lineage>
        <taxon>Bacteria</taxon>
        <taxon>Pseudomonadati</taxon>
        <taxon>Pseudomonadota</taxon>
        <taxon>Betaproteobacteria</taxon>
        <taxon>Burkholderiales</taxon>
        <taxon>Sutterellaceae</taxon>
        <taxon>Parasutterella</taxon>
    </lineage>
</organism>